<feature type="region of interest" description="Disordered" evidence="1">
    <location>
        <begin position="51"/>
        <end position="85"/>
    </location>
</feature>
<feature type="signal peptide" evidence="2">
    <location>
        <begin position="1"/>
        <end position="35"/>
    </location>
</feature>
<feature type="compositionally biased region" description="Polar residues" evidence="1">
    <location>
        <begin position="63"/>
        <end position="85"/>
    </location>
</feature>
<name>A0AAV4IR80_9GAST</name>
<reference evidence="3 4" key="1">
    <citation type="journal article" date="2021" name="Elife">
        <title>Chloroplast acquisition without the gene transfer in kleptoplastic sea slugs, Plakobranchus ocellatus.</title>
        <authorList>
            <person name="Maeda T."/>
            <person name="Takahashi S."/>
            <person name="Yoshida T."/>
            <person name="Shimamura S."/>
            <person name="Takaki Y."/>
            <person name="Nagai Y."/>
            <person name="Toyoda A."/>
            <person name="Suzuki Y."/>
            <person name="Arimoto A."/>
            <person name="Ishii H."/>
            <person name="Satoh N."/>
            <person name="Nishiyama T."/>
            <person name="Hasebe M."/>
            <person name="Maruyama T."/>
            <person name="Minagawa J."/>
            <person name="Obokata J."/>
            <person name="Shigenobu S."/>
        </authorList>
    </citation>
    <scope>NUCLEOTIDE SEQUENCE [LARGE SCALE GENOMIC DNA]</scope>
</reference>
<accession>A0AAV4IR80</accession>
<evidence type="ECO:0000256" key="2">
    <source>
        <dbReference type="SAM" id="SignalP"/>
    </source>
</evidence>
<dbReference type="Proteomes" id="UP000762676">
    <property type="component" value="Unassembled WGS sequence"/>
</dbReference>
<evidence type="ECO:0000313" key="4">
    <source>
        <dbReference type="Proteomes" id="UP000762676"/>
    </source>
</evidence>
<evidence type="ECO:0000256" key="1">
    <source>
        <dbReference type="SAM" id="MobiDB-lite"/>
    </source>
</evidence>
<gene>
    <name evidence="3" type="ORF">ElyMa_003127600</name>
</gene>
<proteinExistence type="predicted"/>
<feature type="chain" id="PRO_5043696990" description="GH18 domain-containing protein" evidence="2">
    <location>
        <begin position="36"/>
        <end position="420"/>
    </location>
</feature>
<evidence type="ECO:0000313" key="3">
    <source>
        <dbReference type="EMBL" id="GFS13068.1"/>
    </source>
</evidence>
<keyword evidence="2" id="KW-0732">Signal</keyword>
<dbReference type="AlphaFoldDB" id="A0AAV4IR80"/>
<dbReference type="EMBL" id="BMAT01006457">
    <property type="protein sequence ID" value="GFS13068.1"/>
    <property type="molecule type" value="Genomic_DNA"/>
</dbReference>
<comment type="caution">
    <text evidence="3">The sequence shown here is derived from an EMBL/GenBank/DDBJ whole genome shotgun (WGS) entry which is preliminary data.</text>
</comment>
<keyword evidence="4" id="KW-1185">Reference proteome</keyword>
<evidence type="ECO:0008006" key="5">
    <source>
        <dbReference type="Google" id="ProtNLM"/>
    </source>
</evidence>
<protein>
    <recommendedName>
        <fullName evidence="5">GH18 domain-containing protein</fullName>
    </recommendedName>
</protein>
<sequence>MGRFRGKRKHPKLLQRLFWRWIVISTFLCMRSVNCEQSIALNSSQDSLPTNNVSDFPLHQSDSDTASTEDYNTSSSSTGRPNESVLQSVLPPVQFNMVRGSDALSHTDISERVAESNSPYLAPNRNFRFSMLASITSAASLTLRPSPDLQSINWDTVECTVSTQNLGNGKCRKSKCDEQFKKRPDGECRRLIKIVIAIGGGGCSFMRSKETERKLLSVVKCYLEAYKNAEVDTETIRFSTVIDERTNRSLVQMSALIYFPYFYTLPFQDAILSELLLLIHGADFCCDPNPSPVECAGQSCQIGDLEAPRIRTMDNKAYLKQVKSWEAIGNRTAILCGAIASATLSERMIPRQCLQGPVYVPQLDFFQQAANVPCFMKNVNKHAIQGKQYRLCNSCRGNRNVTENWFIFLLIASVVVSTKR</sequence>
<organism evidence="3 4">
    <name type="scientific">Elysia marginata</name>
    <dbReference type="NCBI Taxonomy" id="1093978"/>
    <lineage>
        <taxon>Eukaryota</taxon>
        <taxon>Metazoa</taxon>
        <taxon>Spiralia</taxon>
        <taxon>Lophotrochozoa</taxon>
        <taxon>Mollusca</taxon>
        <taxon>Gastropoda</taxon>
        <taxon>Heterobranchia</taxon>
        <taxon>Euthyneura</taxon>
        <taxon>Panpulmonata</taxon>
        <taxon>Sacoglossa</taxon>
        <taxon>Placobranchoidea</taxon>
        <taxon>Plakobranchidae</taxon>
        <taxon>Elysia</taxon>
    </lineage>
</organism>